<dbReference type="InterPro" id="IPR018551">
    <property type="entry name" value="DUF2007"/>
</dbReference>
<dbReference type="Pfam" id="PF09413">
    <property type="entry name" value="DUF2007"/>
    <property type="match status" value="1"/>
</dbReference>
<comment type="caution">
    <text evidence="2">The sequence shown here is derived from an EMBL/GenBank/DDBJ whole genome shotgun (WGS) entry which is preliminary data.</text>
</comment>
<dbReference type="STRING" id="1150600.ADIARSV_0924"/>
<evidence type="ECO:0000259" key="1">
    <source>
        <dbReference type="Pfam" id="PF09413"/>
    </source>
</evidence>
<gene>
    <name evidence="2" type="ORF">ADIARSV_0924</name>
</gene>
<evidence type="ECO:0000313" key="2">
    <source>
        <dbReference type="EMBL" id="EOR95911.1"/>
    </source>
</evidence>
<accession>R9GVY2</accession>
<name>R9GVY2_9SPHI</name>
<reference evidence="2 3" key="1">
    <citation type="journal article" date="2013" name="Genome Announc.">
        <title>Draft Genome Sequence of Arcticibacter svalbardensis Strain MN12-7T, a Member of the Family Sphingobacteriaceae Isolated from an Arctic Soil Sample.</title>
        <authorList>
            <person name="Shivaji S."/>
            <person name="Ara S."/>
            <person name="Prasad S."/>
            <person name="Manasa B.P."/>
            <person name="Begum Z."/>
            <person name="Singh A."/>
            <person name="Kumar Pinnaka A."/>
        </authorList>
    </citation>
    <scope>NUCLEOTIDE SEQUENCE [LARGE SCALE GENOMIC DNA]</scope>
    <source>
        <strain evidence="2 3">MN12-7</strain>
    </source>
</reference>
<proteinExistence type="predicted"/>
<evidence type="ECO:0000313" key="3">
    <source>
        <dbReference type="Proteomes" id="UP000014174"/>
    </source>
</evidence>
<feature type="domain" description="DUF2007" evidence="1">
    <location>
        <begin position="5"/>
        <end position="65"/>
    </location>
</feature>
<protein>
    <recommendedName>
        <fullName evidence="1">DUF2007 domain-containing protein</fullName>
    </recommendedName>
</protein>
<dbReference type="EMBL" id="AQPN01000038">
    <property type="protein sequence ID" value="EOR95911.1"/>
    <property type="molecule type" value="Genomic_DNA"/>
</dbReference>
<dbReference type="RefSeq" id="WP_016194169.1">
    <property type="nucleotide sequence ID" value="NZ_AQPN01000038.1"/>
</dbReference>
<dbReference type="OrthoDB" id="1467917at2"/>
<dbReference type="eggNOG" id="ENOG5033A75">
    <property type="taxonomic scope" value="Bacteria"/>
</dbReference>
<keyword evidence="3" id="KW-1185">Reference proteome</keyword>
<dbReference type="AlphaFoldDB" id="R9GVY2"/>
<dbReference type="Proteomes" id="UP000014174">
    <property type="component" value="Unassembled WGS sequence"/>
</dbReference>
<organism evidence="2 3">
    <name type="scientific">Arcticibacter svalbardensis MN12-7</name>
    <dbReference type="NCBI Taxonomy" id="1150600"/>
    <lineage>
        <taxon>Bacteria</taxon>
        <taxon>Pseudomonadati</taxon>
        <taxon>Bacteroidota</taxon>
        <taxon>Sphingobacteriia</taxon>
        <taxon>Sphingobacteriales</taxon>
        <taxon>Sphingobacteriaceae</taxon>
        <taxon>Arcticibacter</taxon>
    </lineage>
</organism>
<sequence length="68" mass="7780">MIKGWVKIYTSTDFFKSELVRQVLVDNEINAVILDKQGSPYKVLGYVEVYVQEVNEEKALGIITTNEL</sequence>